<dbReference type="GO" id="GO:1990817">
    <property type="term" value="F:poly(A) RNA polymerase activity"/>
    <property type="evidence" value="ECO:0007669"/>
    <property type="project" value="InterPro"/>
</dbReference>
<evidence type="ECO:0000313" key="2">
    <source>
        <dbReference type="Proteomes" id="UP000236291"/>
    </source>
</evidence>
<dbReference type="GO" id="GO:0003729">
    <property type="term" value="F:mRNA binding"/>
    <property type="evidence" value="ECO:0007669"/>
    <property type="project" value="TreeGrafter"/>
</dbReference>
<dbReference type="SUPFAM" id="SSF81301">
    <property type="entry name" value="Nucleotidyltransferase"/>
    <property type="match status" value="1"/>
</dbReference>
<dbReference type="PANTHER" id="PTHR23092">
    <property type="entry name" value="POLY(A) RNA POLYMERASE"/>
    <property type="match status" value="1"/>
</dbReference>
<organism evidence="1 2">
    <name type="scientific">Trifolium pratense</name>
    <name type="common">Red clover</name>
    <dbReference type="NCBI Taxonomy" id="57577"/>
    <lineage>
        <taxon>Eukaryota</taxon>
        <taxon>Viridiplantae</taxon>
        <taxon>Streptophyta</taxon>
        <taxon>Embryophyta</taxon>
        <taxon>Tracheophyta</taxon>
        <taxon>Spermatophyta</taxon>
        <taxon>Magnoliopsida</taxon>
        <taxon>eudicotyledons</taxon>
        <taxon>Gunneridae</taxon>
        <taxon>Pentapetalae</taxon>
        <taxon>rosids</taxon>
        <taxon>fabids</taxon>
        <taxon>Fabales</taxon>
        <taxon>Fabaceae</taxon>
        <taxon>Papilionoideae</taxon>
        <taxon>50 kb inversion clade</taxon>
        <taxon>NPAAA clade</taxon>
        <taxon>Hologalegina</taxon>
        <taxon>IRL clade</taxon>
        <taxon>Trifolieae</taxon>
        <taxon>Trifolium</taxon>
    </lineage>
</organism>
<protein>
    <submittedName>
        <fullName evidence="1">PAP-associated domain-containing protein 5-like</fullName>
    </submittedName>
</protein>
<accession>A0A2K3JZ09</accession>
<sequence>RTGLYLPTSDIFGVILKSGLLNSQIGLNAISRSLSQRNIAKKIQVIGKPSVPIIKFVEKKSCLSVDIRFDDILLFDF</sequence>
<dbReference type="InterPro" id="IPR045862">
    <property type="entry name" value="Trf4-like"/>
</dbReference>
<dbReference type="PANTHER" id="PTHR23092:SF15">
    <property type="entry name" value="INACTIVE NON-CANONICAL POLY(A) RNA POLYMERASE PROTEIN TRF4-2-RELATED"/>
    <property type="match status" value="1"/>
</dbReference>
<name>A0A2K3JZ09_TRIPR</name>
<dbReference type="AlphaFoldDB" id="A0A2K3JZ09"/>
<dbReference type="Proteomes" id="UP000236291">
    <property type="component" value="Unassembled WGS sequence"/>
</dbReference>
<feature type="non-terminal residue" evidence="1">
    <location>
        <position position="1"/>
    </location>
</feature>
<gene>
    <name evidence="1" type="ORF">L195_g059609</name>
</gene>
<reference evidence="1 2" key="2">
    <citation type="journal article" date="2017" name="Front. Plant Sci.">
        <title>Gene Classification and Mining of Molecular Markers Useful in Red Clover (Trifolium pratense) Breeding.</title>
        <authorList>
            <person name="Istvanek J."/>
            <person name="Dluhosova J."/>
            <person name="Dluhos P."/>
            <person name="Patkova L."/>
            <person name="Nedelnik J."/>
            <person name="Repkova J."/>
        </authorList>
    </citation>
    <scope>NUCLEOTIDE SEQUENCE [LARGE SCALE GENOMIC DNA]</scope>
    <source>
        <strain evidence="2">cv. Tatra</strain>
        <tissue evidence="1">Young leaves</tissue>
    </source>
</reference>
<dbReference type="GO" id="GO:0031123">
    <property type="term" value="P:RNA 3'-end processing"/>
    <property type="evidence" value="ECO:0007669"/>
    <property type="project" value="TreeGrafter"/>
</dbReference>
<comment type="caution">
    <text evidence="1">The sequence shown here is derived from an EMBL/GenBank/DDBJ whole genome shotgun (WGS) entry which is preliminary data.</text>
</comment>
<evidence type="ECO:0000313" key="1">
    <source>
        <dbReference type="EMBL" id="PNX59277.1"/>
    </source>
</evidence>
<dbReference type="GO" id="GO:0005730">
    <property type="term" value="C:nucleolus"/>
    <property type="evidence" value="ECO:0007669"/>
    <property type="project" value="TreeGrafter"/>
</dbReference>
<proteinExistence type="predicted"/>
<dbReference type="GO" id="GO:0043634">
    <property type="term" value="P:polyadenylation-dependent ncRNA catabolic process"/>
    <property type="evidence" value="ECO:0007669"/>
    <property type="project" value="TreeGrafter"/>
</dbReference>
<dbReference type="EMBL" id="ASHM01131365">
    <property type="protein sequence ID" value="PNX59277.1"/>
    <property type="molecule type" value="Genomic_DNA"/>
</dbReference>
<reference evidence="1 2" key="1">
    <citation type="journal article" date="2014" name="Am. J. Bot.">
        <title>Genome assembly and annotation for red clover (Trifolium pratense; Fabaceae).</title>
        <authorList>
            <person name="Istvanek J."/>
            <person name="Jaros M."/>
            <person name="Krenek A."/>
            <person name="Repkova J."/>
        </authorList>
    </citation>
    <scope>NUCLEOTIDE SEQUENCE [LARGE SCALE GENOMIC DNA]</scope>
    <source>
        <strain evidence="2">cv. Tatra</strain>
        <tissue evidence="1">Young leaves</tissue>
    </source>
</reference>
<dbReference type="InterPro" id="IPR043519">
    <property type="entry name" value="NT_sf"/>
</dbReference>
<dbReference type="Gene3D" id="3.30.460.10">
    <property type="entry name" value="Beta Polymerase, domain 2"/>
    <property type="match status" value="1"/>
</dbReference>
<dbReference type="GO" id="GO:0031499">
    <property type="term" value="C:TRAMP complex"/>
    <property type="evidence" value="ECO:0007669"/>
    <property type="project" value="TreeGrafter"/>
</dbReference>